<evidence type="ECO:0000313" key="3">
    <source>
        <dbReference type="WBParaSite" id="GPLIN_001059000"/>
    </source>
</evidence>
<accession>A0A183CCI9</accession>
<dbReference type="SUPFAM" id="SSF49899">
    <property type="entry name" value="Concanavalin A-like lectins/glucanases"/>
    <property type="match status" value="1"/>
</dbReference>
<evidence type="ECO:0000256" key="1">
    <source>
        <dbReference type="SAM" id="Coils"/>
    </source>
</evidence>
<proteinExistence type="predicted"/>
<dbReference type="AlphaFoldDB" id="A0A183CCI9"/>
<protein>
    <submittedName>
        <fullName evidence="3">B30.2/SPRY domain-containing protein</fullName>
    </submittedName>
</protein>
<sequence length="335" mass="38231">MEALQTKMEQYQNQQQKTIDDLTQKLTVSIEQLSLKQQTDQKETNDKIDSLKKEQQEQCANMTSGMEQKQKDGQEELQRKMNESLKSVQAMVVAELEQQKLSNANKFAEIEQKNDKLETNQKEQQLNIVQLQKTVATLREIVSINQLSLKQQKDEKKALIATIDQRMNQLKGELIAKMEEYQKQQQQNIVDLQKTIAVLREIWLINQWDSAACHDNLTLSEPDRLVVQLNGGANLGWSSVRAEKAMRKNPYFEVKILATTIGNFFVGLATKQMPLNYPVGHYEGTYGYSGGGTFWGHEVEGCFHIRGFPVIDGKPPFGLGDVWRDANGQTLVARR</sequence>
<dbReference type="Proteomes" id="UP000050741">
    <property type="component" value="Unassembled WGS sequence"/>
</dbReference>
<dbReference type="Gene3D" id="2.60.120.920">
    <property type="match status" value="1"/>
</dbReference>
<keyword evidence="2" id="KW-1185">Reference proteome</keyword>
<reference evidence="2" key="1">
    <citation type="submission" date="2014-05" db="EMBL/GenBank/DDBJ databases">
        <title>The genome and life-stage specific transcriptomes of Globodera pallida elucidate key aspects of plant parasitism by a cyst nematode.</title>
        <authorList>
            <person name="Cotton J.A."/>
            <person name="Lilley C.J."/>
            <person name="Jones L.M."/>
            <person name="Kikuchi T."/>
            <person name="Reid A.J."/>
            <person name="Thorpe P."/>
            <person name="Tsai I.J."/>
            <person name="Beasley H."/>
            <person name="Blok V."/>
            <person name="Cock P.J.A."/>
            <person name="Van den Akker S.E."/>
            <person name="Holroyd N."/>
            <person name="Hunt M."/>
            <person name="Mantelin S."/>
            <person name="Naghra H."/>
            <person name="Pain A."/>
            <person name="Palomares-Rius J.E."/>
            <person name="Zarowiecki M."/>
            <person name="Berriman M."/>
            <person name="Jones J.T."/>
            <person name="Urwin P.E."/>
        </authorList>
    </citation>
    <scope>NUCLEOTIDE SEQUENCE [LARGE SCALE GENOMIC DNA]</scope>
    <source>
        <strain evidence="2">Lindley</strain>
    </source>
</reference>
<keyword evidence="1" id="KW-0175">Coiled coil</keyword>
<reference evidence="3" key="2">
    <citation type="submission" date="2016-06" db="UniProtKB">
        <authorList>
            <consortium name="WormBaseParasite"/>
        </authorList>
    </citation>
    <scope>IDENTIFICATION</scope>
</reference>
<dbReference type="WBParaSite" id="GPLIN_001059000">
    <property type="protein sequence ID" value="GPLIN_001059000"/>
    <property type="gene ID" value="GPLIN_001059000"/>
</dbReference>
<name>A0A183CCI9_GLOPA</name>
<organism evidence="2 3">
    <name type="scientific">Globodera pallida</name>
    <name type="common">Potato cyst nematode worm</name>
    <name type="synonym">Heterodera pallida</name>
    <dbReference type="NCBI Taxonomy" id="36090"/>
    <lineage>
        <taxon>Eukaryota</taxon>
        <taxon>Metazoa</taxon>
        <taxon>Ecdysozoa</taxon>
        <taxon>Nematoda</taxon>
        <taxon>Chromadorea</taxon>
        <taxon>Rhabditida</taxon>
        <taxon>Tylenchina</taxon>
        <taxon>Tylenchomorpha</taxon>
        <taxon>Tylenchoidea</taxon>
        <taxon>Heteroderidae</taxon>
        <taxon>Heteroderinae</taxon>
        <taxon>Globodera</taxon>
    </lineage>
</organism>
<dbReference type="InterPro" id="IPR043136">
    <property type="entry name" value="B30.2/SPRY_sf"/>
</dbReference>
<dbReference type="InterPro" id="IPR013320">
    <property type="entry name" value="ConA-like_dom_sf"/>
</dbReference>
<evidence type="ECO:0000313" key="2">
    <source>
        <dbReference type="Proteomes" id="UP000050741"/>
    </source>
</evidence>
<feature type="coiled-coil region" evidence="1">
    <location>
        <begin position="93"/>
        <end position="195"/>
    </location>
</feature>